<proteinExistence type="inferred from homology"/>
<comment type="similarity">
    <text evidence="1 2">Belongs to the UPF0250 family.</text>
</comment>
<name>A0A1H2GG32_9GAMM</name>
<reference evidence="4" key="1">
    <citation type="submission" date="2016-10" db="EMBL/GenBank/DDBJ databases">
        <authorList>
            <person name="Varghese N."/>
            <person name="Submissions S."/>
        </authorList>
    </citation>
    <scope>NUCLEOTIDE SEQUENCE [LARGE SCALE GENOMIC DNA]</scope>
    <source>
        <strain evidence="4">CECT 8338</strain>
    </source>
</reference>
<dbReference type="Gene3D" id="3.30.70.260">
    <property type="match status" value="1"/>
</dbReference>
<organism evidence="3 4">
    <name type="scientific">Halopseudomonas salegens</name>
    <dbReference type="NCBI Taxonomy" id="1434072"/>
    <lineage>
        <taxon>Bacteria</taxon>
        <taxon>Pseudomonadati</taxon>
        <taxon>Pseudomonadota</taxon>
        <taxon>Gammaproteobacteria</taxon>
        <taxon>Pseudomonadales</taxon>
        <taxon>Pseudomonadaceae</taxon>
        <taxon>Halopseudomonas</taxon>
    </lineage>
</organism>
<dbReference type="HAMAP" id="MF_00659">
    <property type="entry name" value="UPF0250"/>
    <property type="match status" value="1"/>
</dbReference>
<protein>
    <recommendedName>
        <fullName evidence="2">UPF0250 protein SAMN05216210_2283</fullName>
    </recommendedName>
</protein>
<dbReference type="InterPro" id="IPR027471">
    <property type="entry name" value="YbeD-like_sf"/>
</dbReference>
<evidence type="ECO:0000313" key="4">
    <source>
        <dbReference type="Proteomes" id="UP000243924"/>
    </source>
</evidence>
<dbReference type="RefSeq" id="WP_092387000.1">
    <property type="nucleotide sequence ID" value="NZ_LT629787.1"/>
</dbReference>
<dbReference type="OrthoDB" id="9793424at2"/>
<gene>
    <name evidence="3" type="ORF">SAMN05216210_2283</name>
</gene>
<dbReference type="Pfam" id="PF04359">
    <property type="entry name" value="DUF493"/>
    <property type="match status" value="1"/>
</dbReference>
<keyword evidence="4" id="KW-1185">Reference proteome</keyword>
<accession>A0A1H2GG32</accession>
<evidence type="ECO:0000313" key="3">
    <source>
        <dbReference type="EMBL" id="SDU18603.1"/>
    </source>
</evidence>
<evidence type="ECO:0000256" key="1">
    <source>
        <dbReference type="ARBA" id="ARBA00008460"/>
    </source>
</evidence>
<dbReference type="AlphaFoldDB" id="A0A1H2GG32"/>
<sequence>MADTPQAPTIEFPCRYPIKVIGTATDDFTDLVVTVVEQHTSAGDVELVDVRDSKNGRFVSVRIRITATGEEQLQALHLALKSTGRVHMVL</sequence>
<dbReference type="STRING" id="1434072.SAMN05216210_2283"/>
<dbReference type="Proteomes" id="UP000243924">
    <property type="component" value="Chromosome I"/>
</dbReference>
<dbReference type="PANTHER" id="PTHR38036:SF1">
    <property type="entry name" value="UPF0250 PROTEIN YBED"/>
    <property type="match status" value="1"/>
</dbReference>
<evidence type="ECO:0000256" key="2">
    <source>
        <dbReference type="HAMAP-Rule" id="MF_00659"/>
    </source>
</evidence>
<dbReference type="EMBL" id="LT629787">
    <property type="protein sequence ID" value="SDU18603.1"/>
    <property type="molecule type" value="Genomic_DNA"/>
</dbReference>
<dbReference type="PANTHER" id="PTHR38036">
    <property type="entry name" value="UPF0250 PROTEIN YBED"/>
    <property type="match status" value="1"/>
</dbReference>
<dbReference type="InterPro" id="IPR007454">
    <property type="entry name" value="UPF0250_YbeD-like"/>
</dbReference>
<dbReference type="GO" id="GO:0005829">
    <property type="term" value="C:cytosol"/>
    <property type="evidence" value="ECO:0007669"/>
    <property type="project" value="TreeGrafter"/>
</dbReference>
<dbReference type="SUPFAM" id="SSF117991">
    <property type="entry name" value="YbeD/HP0495-like"/>
    <property type="match status" value="1"/>
</dbReference>